<gene>
    <name evidence="3" type="primary">LOC120254586</name>
</gene>
<dbReference type="Proteomes" id="UP001515500">
    <property type="component" value="Unplaced"/>
</dbReference>
<dbReference type="AlphaFoldDB" id="A0AB40AWD7"/>
<name>A0AB40AWD7_DIOCR</name>
<dbReference type="GO" id="GO:0009451">
    <property type="term" value="P:RNA modification"/>
    <property type="evidence" value="ECO:0007669"/>
    <property type="project" value="InterPro"/>
</dbReference>
<evidence type="ECO:0000256" key="1">
    <source>
        <dbReference type="ARBA" id="ARBA00022737"/>
    </source>
</evidence>
<dbReference type="InterPro" id="IPR011990">
    <property type="entry name" value="TPR-like_helical_dom_sf"/>
</dbReference>
<evidence type="ECO:0000313" key="2">
    <source>
        <dbReference type="Proteomes" id="UP001515500"/>
    </source>
</evidence>
<protein>
    <submittedName>
        <fullName evidence="3">Pentatricopeptide repeat-containing protein At2g45350, chloroplastic-like</fullName>
    </submittedName>
</protein>
<accession>A0AB40AWD7</accession>
<evidence type="ECO:0000313" key="3">
    <source>
        <dbReference type="RefSeq" id="XP_039118606.1"/>
    </source>
</evidence>
<dbReference type="InterPro" id="IPR046960">
    <property type="entry name" value="PPR_At4g14850-like_plant"/>
</dbReference>
<reference evidence="3" key="1">
    <citation type="submission" date="2025-08" db="UniProtKB">
        <authorList>
            <consortium name="RefSeq"/>
        </authorList>
    </citation>
    <scope>IDENTIFICATION</scope>
</reference>
<sequence length="205" mass="23041">MDEALELFDKVPERDVIAWASVIKGHMDARNVSSGGVCLMKCRRGIHRGLVKEGLACFKSLIKDYKLEPKVQHYGCMADILGCVGLLKETVRLIKAMRVQPNDVVWRSLLSACRNHGNIEIGKKVVTSMIECDNCRSSSYVLLSNLYAGCCMWEDATRIRMTMKEGDFRKLPGCSWIKLDGIIHDGINSPSSSTDLFHSFEFLYS</sequence>
<dbReference type="Pfam" id="PF20431">
    <property type="entry name" value="E_motif"/>
    <property type="match status" value="1"/>
</dbReference>
<dbReference type="InterPro" id="IPR046848">
    <property type="entry name" value="E_motif"/>
</dbReference>
<dbReference type="Gene3D" id="1.25.40.10">
    <property type="entry name" value="Tetratricopeptide repeat domain"/>
    <property type="match status" value="1"/>
</dbReference>
<dbReference type="GO" id="GO:0099402">
    <property type="term" value="P:plant organ development"/>
    <property type="evidence" value="ECO:0007669"/>
    <property type="project" value="UniProtKB-ARBA"/>
</dbReference>
<dbReference type="GeneID" id="120254586"/>
<dbReference type="RefSeq" id="XP_039118606.1">
    <property type="nucleotide sequence ID" value="XM_039262672.1"/>
</dbReference>
<dbReference type="PANTHER" id="PTHR47926">
    <property type="entry name" value="PENTATRICOPEPTIDE REPEAT-CONTAINING PROTEIN"/>
    <property type="match status" value="1"/>
</dbReference>
<keyword evidence="1" id="KW-0677">Repeat</keyword>
<dbReference type="PANTHER" id="PTHR47926:SF456">
    <property type="entry name" value="PENTATRICOPEPTIDE REPEAT-CONTAINING PROTEIN ELI1, CHLOROPLASTIC"/>
    <property type="match status" value="1"/>
</dbReference>
<proteinExistence type="predicted"/>
<keyword evidence="2" id="KW-1185">Reference proteome</keyword>
<organism evidence="2 3">
    <name type="scientific">Dioscorea cayennensis subsp. rotundata</name>
    <name type="common">White Guinea yam</name>
    <name type="synonym">Dioscorea rotundata</name>
    <dbReference type="NCBI Taxonomy" id="55577"/>
    <lineage>
        <taxon>Eukaryota</taxon>
        <taxon>Viridiplantae</taxon>
        <taxon>Streptophyta</taxon>
        <taxon>Embryophyta</taxon>
        <taxon>Tracheophyta</taxon>
        <taxon>Spermatophyta</taxon>
        <taxon>Magnoliopsida</taxon>
        <taxon>Liliopsida</taxon>
        <taxon>Dioscoreales</taxon>
        <taxon>Dioscoreaceae</taxon>
        <taxon>Dioscorea</taxon>
    </lineage>
</organism>
<dbReference type="FunFam" id="1.25.40.10:FF:000158">
    <property type="entry name" value="pentatricopeptide repeat-containing protein At2g33680"/>
    <property type="match status" value="1"/>
</dbReference>
<dbReference type="GO" id="GO:0003723">
    <property type="term" value="F:RNA binding"/>
    <property type="evidence" value="ECO:0007669"/>
    <property type="project" value="InterPro"/>
</dbReference>